<comment type="similarity">
    <text evidence="2">Belongs to the class-III pyridine nucleotide-disulfide oxidoreductase family.</text>
</comment>
<dbReference type="EMBL" id="CP019728">
    <property type="protein sequence ID" value="AQS53756.1"/>
    <property type="molecule type" value="Genomic_DNA"/>
</dbReference>
<dbReference type="PANTHER" id="PTHR43429">
    <property type="entry name" value="PYRIDINE NUCLEOTIDE-DISULFIDE OXIDOREDUCTASE DOMAIN-CONTAINING"/>
    <property type="match status" value="1"/>
</dbReference>
<protein>
    <submittedName>
        <fullName evidence="10">NADH peroxidase</fullName>
        <ecNumber evidence="10">1.11.1.1</ecNumber>
    </submittedName>
</protein>
<name>A0A1S6IQC6_9LACT</name>
<keyword evidence="5 10" id="KW-0560">Oxidoreductase</keyword>
<dbReference type="InterPro" id="IPR004099">
    <property type="entry name" value="Pyr_nucl-diS_OxRdtase_dimer"/>
</dbReference>
<evidence type="ECO:0000256" key="7">
    <source>
        <dbReference type="ARBA" id="ARBA00023284"/>
    </source>
</evidence>
<evidence type="ECO:0000256" key="1">
    <source>
        <dbReference type="ARBA" id="ARBA00001974"/>
    </source>
</evidence>
<keyword evidence="11" id="KW-1185">Reference proteome</keyword>
<dbReference type="InterPro" id="IPR023753">
    <property type="entry name" value="FAD/NAD-binding_dom"/>
</dbReference>
<dbReference type="Gene3D" id="3.50.50.60">
    <property type="entry name" value="FAD/NAD(P)-binding domain"/>
    <property type="match status" value="2"/>
</dbReference>
<dbReference type="PRINTS" id="PR00469">
    <property type="entry name" value="PNDRDTASEII"/>
</dbReference>
<evidence type="ECO:0000256" key="5">
    <source>
        <dbReference type="ARBA" id="ARBA00023002"/>
    </source>
</evidence>
<feature type="domain" description="Pyridine nucleotide-disulphide oxidoreductase dimerisation" evidence="8">
    <location>
        <begin position="327"/>
        <end position="421"/>
    </location>
</feature>
<dbReference type="PANTHER" id="PTHR43429:SF1">
    <property type="entry name" value="NAD(P)H SULFUR OXIDOREDUCTASE (COA-DEPENDENT)"/>
    <property type="match status" value="1"/>
</dbReference>
<dbReference type="InterPro" id="IPR050260">
    <property type="entry name" value="FAD-bd_OxRdtase"/>
</dbReference>
<keyword evidence="3" id="KW-0285">Flavoprotein</keyword>
<dbReference type="KEGG" id="jda:BW727_101389"/>
<accession>A0A1S6IQC6</accession>
<evidence type="ECO:0000259" key="9">
    <source>
        <dbReference type="Pfam" id="PF07992"/>
    </source>
</evidence>
<keyword evidence="6" id="KW-0558">Oxidation</keyword>
<dbReference type="GO" id="GO:0016692">
    <property type="term" value="F:NADH peroxidase activity"/>
    <property type="evidence" value="ECO:0007669"/>
    <property type="project" value="UniProtKB-EC"/>
</dbReference>
<keyword evidence="4" id="KW-0274">FAD</keyword>
<evidence type="ECO:0000313" key="10">
    <source>
        <dbReference type="EMBL" id="AQS53756.1"/>
    </source>
</evidence>
<dbReference type="AlphaFoldDB" id="A0A1S6IQC6"/>
<keyword evidence="7" id="KW-0676">Redox-active center</keyword>
<dbReference type="Gene3D" id="3.30.390.30">
    <property type="match status" value="1"/>
</dbReference>
<evidence type="ECO:0000256" key="6">
    <source>
        <dbReference type="ARBA" id="ARBA00023097"/>
    </source>
</evidence>
<keyword evidence="10" id="KW-0575">Peroxidase</keyword>
<dbReference type="InterPro" id="IPR036188">
    <property type="entry name" value="FAD/NAD-bd_sf"/>
</dbReference>
<dbReference type="Pfam" id="PF07992">
    <property type="entry name" value="Pyr_redox_2"/>
    <property type="match status" value="1"/>
</dbReference>
<organism evidence="10 11">
    <name type="scientific">Jeotgalibaca dankookensis</name>
    <dbReference type="NCBI Taxonomy" id="708126"/>
    <lineage>
        <taxon>Bacteria</taxon>
        <taxon>Bacillati</taxon>
        <taxon>Bacillota</taxon>
        <taxon>Bacilli</taxon>
        <taxon>Lactobacillales</taxon>
        <taxon>Carnobacteriaceae</taxon>
        <taxon>Jeotgalibaca</taxon>
    </lineage>
</organism>
<dbReference type="InterPro" id="IPR016156">
    <property type="entry name" value="FAD/NAD-linked_Rdtase_dimer_sf"/>
</dbReference>
<dbReference type="Proteomes" id="UP000188993">
    <property type="component" value="Chromosome"/>
</dbReference>
<comment type="cofactor">
    <cofactor evidence="1">
        <name>FAD</name>
        <dbReference type="ChEBI" id="CHEBI:57692"/>
    </cofactor>
</comment>
<proteinExistence type="inferred from homology"/>
<sequence length="439" mass="49113">MFMHIVIVGGSFAGVTAAIRTRQNFKDAQITLLEKQAQIGFIPGALHAILNKQIKRLEEAYFISKEELQEYGITVILNAEVQSLDSNQQQVTYQKTNQSKKINYDKLIIATGSVQSSYRIKGIQSHKIITYKSVEETKTALALVAQNHRFTILGGGQVGVEMADSLIRNKKKVQLVESMNGILVKYFDQEMLQPLIKEMKSRGVHFYFNETVREIEEIDERLLFKTQNSEITSDCAVFALSVKPQIAYLDDQIRLHEDGAIYVDRYLKTSVENIFAIGDAIQTPSSLSDESFYISLANNAVRTGIVVADNLLKPQTKFIGTARTIGTKVFGYYIASTGMTETESIFFDEKVASIHMTQPASLFNKQATISGKLIYSVETGQVRGAQLISQTNILEKINTLSLGIQMGITITELAQKDYFFHSAWSPIYDVTNHLGLMKG</sequence>
<dbReference type="SUPFAM" id="SSF51905">
    <property type="entry name" value="FAD/NAD(P)-binding domain"/>
    <property type="match status" value="1"/>
</dbReference>
<dbReference type="SUPFAM" id="SSF55424">
    <property type="entry name" value="FAD/NAD-linked reductases, dimerisation (C-terminal) domain"/>
    <property type="match status" value="1"/>
</dbReference>
<dbReference type="PRINTS" id="PR00368">
    <property type="entry name" value="FADPNR"/>
</dbReference>
<feature type="domain" description="FAD/NAD(P)-binding" evidence="9">
    <location>
        <begin position="3"/>
        <end position="304"/>
    </location>
</feature>
<reference evidence="10 11" key="1">
    <citation type="journal article" date="2014" name="Int. J. Syst. Evol. Microbiol.">
        <title>Jeotgalibaca dankookensis gen. nov., sp. nov., a member of the family Carnobacteriaceae, isolated from seujeot (Korean traditional food).</title>
        <authorList>
            <person name="Lee D.G."/>
            <person name="Trujillo M.E."/>
            <person name="Kang H."/>
            <person name="Ahn T.Y."/>
        </authorList>
    </citation>
    <scope>NUCLEOTIDE SEQUENCE [LARGE SCALE GENOMIC DNA]</scope>
    <source>
        <strain evidence="10 11">EX-07</strain>
    </source>
</reference>
<evidence type="ECO:0000256" key="3">
    <source>
        <dbReference type="ARBA" id="ARBA00022630"/>
    </source>
</evidence>
<dbReference type="STRING" id="708126.BW727_101389"/>
<evidence type="ECO:0000259" key="8">
    <source>
        <dbReference type="Pfam" id="PF02852"/>
    </source>
</evidence>
<gene>
    <name evidence="10" type="primary">npr_1</name>
    <name evidence="10" type="ORF">BW727_101389</name>
</gene>
<dbReference type="EC" id="1.11.1.1" evidence="10"/>
<evidence type="ECO:0000256" key="2">
    <source>
        <dbReference type="ARBA" id="ARBA00009130"/>
    </source>
</evidence>
<evidence type="ECO:0000256" key="4">
    <source>
        <dbReference type="ARBA" id="ARBA00022827"/>
    </source>
</evidence>
<dbReference type="Pfam" id="PF02852">
    <property type="entry name" value="Pyr_redox_dim"/>
    <property type="match status" value="1"/>
</dbReference>
<evidence type="ECO:0000313" key="11">
    <source>
        <dbReference type="Proteomes" id="UP000188993"/>
    </source>
</evidence>